<comment type="caution">
    <text evidence="2">The sequence shown here is derived from an EMBL/GenBank/DDBJ whole genome shotgun (WGS) entry which is preliminary data.</text>
</comment>
<proteinExistence type="predicted"/>
<feature type="domain" description="Tc1-like transposase DDE" evidence="1">
    <location>
        <begin position="9"/>
        <end position="54"/>
    </location>
</feature>
<dbReference type="OrthoDB" id="6021633at2759"/>
<sequence>MITILSIPRHWMRNNGVRVLQWPSSSLDLNPIERLWDVLEDRVKKRQPKSKTELALHLVEEWNKTELPVLAKLVGSVPSRLNECIKMKGYSTRY</sequence>
<dbReference type="GO" id="GO:0003676">
    <property type="term" value="F:nucleic acid binding"/>
    <property type="evidence" value="ECO:0007669"/>
    <property type="project" value="InterPro"/>
</dbReference>
<keyword evidence="4" id="KW-1185">Reference proteome</keyword>
<dbReference type="EMBL" id="CAJNOQ010004175">
    <property type="protein sequence ID" value="CAF1047918.1"/>
    <property type="molecule type" value="Genomic_DNA"/>
</dbReference>
<dbReference type="EMBL" id="CAJOBC010004175">
    <property type="protein sequence ID" value="CAF3817656.1"/>
    <property type="molecule type" value="Genomic_DNA"/>
</dbReference>
<dbReference type="Gene3D" id="3.30.420.10">
    <property type="entry name" value="Ribonuclease H-like superfamily/Ribonuclease H"/>
    <property type="match status" value="1"/>
</dbReference>
<gene>
    <name evidence="2" type="ORF">GPM918_LOCUS16127</name>
    <name evidence="3" type="ORF">SRO942_LOCUS16127</name>
</gene>
<evidence type="ECO:0000259" key="1">
    <source>
        <dbReference type="Pfam" id="PF13358"/>
    </source>
</evidence>
<protein>
    <recommendedName>
        <fullName evidence="1">Tc1-like transposase DDE domain-containing protein</fullName>
    </recommendedName>
</protein>
<dbReference type="Pfam" id="PF13358">
    <property type="entry name" value="DDE_3"/>
    <property type="match status" value="1"/>
</dbReference>
<dbReference type="Proteomes" id="UP000681722">
    <property type="component" value="Unassembled WGS sequence"/>
</dbReference>
<dbReference type="InterPro" id="IPR036397">
    <property type="entry name" value="RNaseH_sf"/>
</dbReference>
<organism evidence="2 4">
    <name type="scientific">Didymodactylos carnosus</name>
    <dbReference type="NCBI Taxonomy" id="1234261"/>
    <lineage>
        <taxon>Eukaryota</taxon>
        <taxon>Metazoa</taxon>
        <taxon>Spiralia</taxon>
        <taxon>Gnathifera</taxon>
        <taxon>Rotifera</taxon>
        <taxon>Eurotatoria</taxon>
        <taxon>Bdelloidea</taxon>
        <taxon>Philodinida</taxon>
        <taxon>Philodinidae</taxon>
        <taxon>Didymodactylos</taxon>
    </lineage>
</organism>
<reference evidence="2" key="1">
    <citation type="submission" date="2021-02" db="EMBL/GenBank/DDBJ databases">
        <authorList>
            <person name="Nowell W R."/>
        </authorList>
    </citation>
    <scope>NUCLEOTIDE SEQUENCE</scope>
</reference>
<dbReference type="AlphaFoldDB" id="A0A814K8B7"/>
<name>A0A814K8B7_9BILA</name>
<evidence type="ECO:0000313" key="3">
    <source>
        <dbReference type="EMBL" id="CAF3817656.1"/>
    </source>
</evidence>
<evidence type="ECO:0000313" key="2">
    <source>
        <dbReference type="EMBL" id="CAF1047918.1"/>
    </source>
</evidence>
<dbReference type="Proteomes" id="UP000663829">
    <property type="component" value="Unassembled WGS sequence"/>
</dbReference>
<evidence type="ECO:0000313" key="4">
    <source>
        <dbReference type="Proteomes" id="UP000663829"/>
    </source>
</evidence>
<dbReference type="InterPro" id="IPR038717">
    <property type="entry name" value="Tc1-like_DDE_dom"/>
</dbReference>
<accession>A0A814K8B7</accession>